<feature type="transmembrane region" description="Helical" evidence="8">
    <location>
        <begin position="469"/>
        <end position="490"/>
    </location>
</feature>
<feature type="transmembrane region" description="Helical" evidence="8">
    <location>
        <begin position="302"/>
        <end position="320"/>
    </location>
</feature>
<evidence type="ECO:0000313" key="9">
    <source>
        <dbReference type="EMBL" id="KJF16759.1"/>
    </source>
</evidence>
<dbReference type="GO" id="GO:0015648">
    <property type="term" value="F:lipid-linked peptidoglycan transporter activity"/>
    <property type="evidence" value="ECO:0007669"/>
    <property type="project" value="TreeGrafter"/>
</dbReference>
<protein>
    <submittedName>
        <fullName evidence="9">Putative peptidoglycan biosynthesis protein MviN</fullName>
    </submittedName>
</protein>
<dbReference type="GO" id="GO:0008360">
    <property type="term" value="P:regulation of cell shape"/>
    <property type="evidence" value="ECO:0007669"/>
    <property type="project" value="UniProtKB-KW"/>
</dbReference>
<dbReference type="EMBL" id="JXYS01000075">
    <property type="protein sequence ID" value="KJF16759.1"/>
    <property type="molecule type" value="Genomic_DNA"/>
</dbReference>
<accession>A0A0D8HFU5</accession>
<evidence type="ECO:0000256" key="6">
    <source>
        <dbReference type="ARBA" id="ARBA00022989"/>
    </source>
</evidence>
<feature type="transmembrane region" description="Helical" evidence="8">
    <location>
        <begin position="213"/>
        <end position="236"/>
    </location>
</feature>
<dbReference type="PANTHER" id="PTHR47019:SF1">
    <property type="entry name" value="LIPID II FLIPPASE MURJ"/>
    <property type="match status" value="1"/>
</dbReference>
<dbReference type="CDD" id="cd13123">
    <property type="entry name" value="MATE_MurJ_like"/>
    <property type="match status" value="1"/>
</dbReference>
<evidence type="ECO:0000256" key="7">
    <source>
        <dbReference type="ARBA" id="ARBA00023136"/>
    </source>
</evidence>
<dbReference type="Pfam" id="PF03023">
    <property type="entry name" value="MurJ"/>
    <property type="match status" value="1"/>
</dbReference>
<sequence length="538" mass="57783">MKKMESLIGNVATRRRNAGAMAIGTIISRVTGLLRLSAIAWALGIYTISDIFNLSNNAPNTFFDLLIGGVLASTIVPVMVKASSRKAKNEVWESLSAITTVTVGALIIATLIFELVAGLIIHGYFLSNHAPNRDLQIRAAINLLRFFAPQLFFYGVISIGTALLNTFRHFAVPAFAPIANNVIAIITLAIFHFSFSSLTEAQKLNSLANGGSLLWLLGIGTTAGVALQCAIVLYAMRGRGFALSVRFDLSNPAVKEITRLSGWTFGYVLANQVSLFFMLTLAEGHSPGSVSAYNNSYLFFQLPYGIAAFSVMAAILPDLAEYYSHHEIGAFRRNLTRGARISVALLIPFSAIYVTMSHQIVQILLGHGAASAIGINLTSKSLIALGLGLPGFGAYLALVQGFQSARRAKEVFWIYFIENLLNIILAIVLIHSYGVFGLALSVSISYSVSAVIAAIVMRRLALSPYLRSLLYSWIRIAIPSLAMGIVIKVVSNYLGASNGAKLIVYIGVELILGSIAFGSVVALGYGISTITRSGRTTK</sequence>
<comment type="caution">
    <text evidence="9">The sequence shown here is derived from an EMBL/GenBank/DDBJ whole genome shotgun (WGS) entry which is preliminary data.</text>
</comment>
<keyword evidence="10" id="KW-1185">Reference proteome</keyword>
<dbReference type="AlphaFoldDB" id="A0A0D8HFU5"/>
<keyword evidence="5" id="KW-0573">Peptidoglycan synthesis</keyword>
<proteinExistence type="predicted"/>
<evidence type="ECO:0000256" key="1">
    <source>
        <dbReference type="ARBA" id="ARBA00004651"/>
    </source>
</evidence>
<gene>
    <name evidence="9" type="primary">mviN</name>
    <name evidence="9" type="ORF">AXFE_24240</name>
</gene>
<feature type="transmembrane region" description="Helical" evidence="8">
    <location>
        <begin position="101"/>
        <end position="126"/>
    </location>
</feature>
<dbReference type="NCBIfam" id="TIGR01695">
    <property type="entry name" value="murJ_mviN"/>
    <property type="match status" value="1"/>
</dbReference>
<feature type="transmembrane region" description="Helical" evidence="8">
    <location>
        <begin position="21"/>
        <end position="49"/>
    </location>
</feature>
<evidence type="ECO:0000313" key="10">
    <source>
        <dbReference type="Proteomes" id="UP000032360"/>
    </source>
</evidence>
<keyword evidence="3 8" id="KW-0812">Transmembrane</keyword>
<keyword evidence="7 8" id="KW-0472">Membrane</keyword>
<dbReference type="PANTHER" id="PTHR47019">
    <property type="entry name" value="LIPID II FLIPPASE MURJ"/>
    <property type="match status" value="1"/>
</dbReference>
<feature type="transmembrane region" description="Helical" evidence="8">
    <location>
        <begin position="502"/>
        <end position="525"/>
    </location>
</feature>
<dbReference type="PRINTS" id="PR01806">
    <property type="entry name" value="VIRFACTRMVIN"/>
</dbReference>
<feature type="transmembrane region" description="Helical" evidence="8">
    <location>
        <begin position="381"/>
        <end position="399"/>
    </location>
</feature>
<dbReference type="Proteomes" id="UP000032360">
    <property type="component" value="Unassembled WGS sequence"/>
</dbReference>
<feature type="transmembrane region" description="Helical" evidence="8">
    <location>
        <begin position="61"/>
        <end position="80"/>
    </location>
</feature>
<evidence type="ECO:0000256" key="4">
    <source>
        <dbReference type="ARBA" id="ARBA00022960"/>
    </source>
</evidence>
<keyword evidence="2" id="KW-1003">Cell membrane</keyword>
<keyword evidence="4" id="KW-0133">Cell shape</keyword>
<evidence type="ECO:0000256" key="2">
    <source>
        <dbReference type="ARBA" id="ARBA00022475"/>
    </source>
</evidence>
<feature type="transmembrane region" description="Helical" evidence="8">
    <location>
        <begin position="146"/>
        <end position="167"/>
    </location>
</feature>
<dbReference type="GO" id="GO:0009252">
    <property type="term" value="P:peptidoglycan biosynthetic process"/>
    <property type="evidence" value="ECO:0007669"/>
    <property type="project" value="UniProtKB-KW"/>
</dbReference>
<feature type="transmembrane region" description="Helical" evidence="8">
    <location>
        <begin position="436"/>
        <end position="457"/>
    </location>
</feature>
<evidence type="ECO:0000256" key="8">
    <source>
        <dbReference type="SAM" id="Phobius"/>
    </source>
</evidence>
<keyword evidence="6 8" id="KW-1133">Transmembrane helix</keyword>
<dbReference type="InterPro" id="IPR051050">
    <property type="entry name" value="Lipid_II_flippase_MurJ/MviN"/>
</dbReference>
<name>A0A0D8HFU5_9ACTN</name>
<comment type="subcellular location">
    <subcellularLocation>
        <location evidence="1">Cell membrane</location>
        <topology evidence="1">Multi-pass membrane protein</topology>
    </subcellularLocation>
</comment>
<dbReference type="STRING" id="1280514.AXFE_24240"/>
<feature type="transmembrane region" description="Helical" evidence="8">
    <location>
        <begin position="174"/>
        <end position="193"/>
    </location>
</feature>
<dbReference type="GO" id="GO:0005886">
    <property type="term" value="C:plasma membrane"/>
    <property type="evidence" value="ECO:0007669"/>
    <property type="project" value="UniProtKB-SubCell"/>
</dbReference>
<reference evidence="9 10" key="1">
    <citation type="submission" date="2015-01" db="EMBL/GenBank/DDBJ databases">
        <title>Draft genome of the acidophilic iron oxidizer Acidithrix ferrooxidans strain Py-F3.</title>
        <authorList>
            <person name="Poehlein A."/>
            <person name="Eisen S."/>
            <person name="Schloemann M."/>
            <person name="Johnson B.D."/>
            <person name="Daniel R."/>
            <person name="Muehling M."/>
        </authorList>
    </citation>
    <scope>NUCLEOTIDE SEQUENCE [LARGE SCALE GENOMIC DNA]</scope>
    <source>
        <strain evidence="9 10">Py-F3</strain>
    </source>
</reference>
<evidence type="ECO:0000256" key="3">
    <source>
        <dbReference type="ARBA" id="ARBA00022692"/>
    </source>
</evidence>
<organism evidence="9 10">
    <name type="scientific">Acidithrix ferrooxidans</name>
    <dbReference type="NCBI Taxonomy" id="1280514"/>
    <lineage>
        <taxon>Bacteria</taxon>
        <taxon>Bacillati</taxon>
        <taxon>Actinomycetota</taxon>
        <taxon>Acidimicrobiia</taxon>
        <taxon>Acidimicrobiales</taxon>
        <taxon>Acidimicrobiaceae</taxon>
        <taxon>Acidithrix</taxon>
    </lineage>
</organism>
<feature type="transmembrane region" description="Helical" evidence="8">
    <location>
        <begin position="257"/>
        <end position="282"/>
    </location>
</feature>
<feature type="transmembrane region" description="Helical" evidence="8">
    <location>
        <begin position="341"/>
        <end position="361"/>
    </location>
</feature>
<dbReference type="InterPro" id="IPR004268">
    <property type="entry name" value="MurJ"/>
</dbReference>
<dbReference type="GO" id="GO:0034204">
    <property type="term" value="P:lipid translocation"/>
    <property type="evidence" value="ECO:0007669"/>
    <property type="project" value="TreeGrafter"/>
</dbReference>
<evidence type="ECO:0000256" key="5">
    <source>
        <dbReference type="ARBA" id="ARBA00022984"/>
    </source>
</evidence>
<feature type="transmembrane region" description="Helical" evidence="8">
    <location>
        <begin position="411"/>
        <end position="430"/>
    </location>
</feature>